<evidence type="ECO:0000259" key="7">
    <source>
        <dbReference type="PROSITE" id="PS50261"/>
    </source>
</evidence>
<keyword evidence="9" id="KW-1185">Reference proteome</keyword>
<evidence type="ECO:0000256" key="2">
    <source>
        <dbReference type="ARBA" id="ARBA00022692"/>
    </source>
</evidence>
<dbReference type="PROSITE" id="PS50261">
    <property type="entry name" value="G_PROTEIN_RECEP_F2_4"/>
    <property type="match status" value="1"/>
</dbReference>
<accession>A0ABD0JJ47</accession>
<name>A0ABD0JJ47_9CAEN</name>
<dbReference type="PANTHER" id="PTHR45902:SF1">
    <property type="entry name" value="LATROPHILIN RECEPTOR-LIKE PROTEIN A"/>
    <property type="match status" value="1"/>
</dbReference>
<sequence length="1015" mass="112484">AAGISSKATIARTTRTVQTVGMARSKALSVLVAVCFLFCVSCKKDLFSQSSGNRAPFVSTSSNALRSSNEGNHKNLFTQNELSESQKLIRKERHSLKIATVHSGSSTPVVDGDFKNTTSSDQGTESNNEGETSIGDGVYNMSVAISLGAQFQYKYCGWFCNGTRKQRHDSSPRCSYSPACEVCRCDEACRVYEDCCPDVTGTPLPRSRFRRYAHFRARVQGRRGYHQKSAQMIADCSEDFQGNRQVLENCHQCDNASPRPVASKNTFAVYCNEHCAACNGEHNVIQLNPWRCPSSLGTGNSSGVLGDADNMLQENQPQILTTRVSCCIRHPAKDECSQDTDTNSYVGGFDVPRIISPFLRFPNDPRQVVSKCNATMTHNGEVVNDVAELCENYTYPVYAGNVKYKNLFCALCNGITPEPTCKTSSTVVHDVIVLTNLLPTFTYEPEAIAANVCQASKYWYDPIKEVCRLTHCTQGRHKSGDFLCVIREKTNTLLDTYKLQVTFQPLATEGRSEILQNWNSTLTRERVAAYLANATFVLNARKSVVRIGVVEDDGDSPFLLADVQFVAGRNDNRSSFEIQALQVFTDQSLEIPAGDDNVRTLKFGVNVGENAFADNGTPPKTSGTLDLKSFSEENSLLGESPLTVNLTALTPYTFVLLNSTEYEILGDIVNFTYANASLKRWMVQFWRPHRNDGILVPVVYLMQAYQAAGLTTVQEMVKRLYEPGEAENALALCCFGVSILFLSFMLATYSTFPQMRTLPGIMNMFLAGWLLLGQVLLISVPFRTELRSLCSLLGVALHYAWLVVVLWTSACSFHMFHVFVTQQSSLHMPHRHAWYLKRYTLFAHGVPALIVITVVCASLLMSDGQEMGYGKDICYLDSVLLVGVGFVLPLALCVTFNLVQLALTAHALSPVQHVQAYGVETERSNIRIYIKLSSLTGMCWVVALLAEVPGCEWMRYVAVVLNGLQGPHLALSYTASSRVMRLWARLLNGQHSKRKRKFHTSSSSSKTNKSKVTTL</sequence>
<evidence type="ECO:0000313" key="8">
    <source>
        <dbReference type="EMBL" id="KAK7474956.1"/>
    </source>
</evidence>
<feature type="transmembrane region" description="Helical" evidence="6">
    <location>
        <begin position="880"/>
        <end position="908"/>
    </location>
</feature>
<organism evidence="8 9">
    <name type="scientific">Batillaria attramentaria</name>
    <dbReference type="NCBI Taxonomy" id="370345"/>
    <lineage>
        <taxon>Eukaryota</taxon>
        <taxon>Metazoa</taxon>
        <taxon>Spiralia</taxon>
        <taxon>Lophotrochozoa</taxon>
        <taxon>Mollusca</taxon>
        <taxon>Gastropoda</taxon>
        <taxon>Caenogastropoda</taxon>
        <taxon>Sorbeoconcha</taxon>
        <taxon>Cerithioidea</taxon>
        <taxon>Batillariidae</taxon>
        <taxon>Batillaria</taxon>
    </lineage>
</organism>
<dbReference type="EMBL" id="JACVVK020000419">
    <property type="protein sequence ID" value="KAK7474956.1"/>
    <property type="molecule type" value="Genomic_DNA"/>
</dbReference>
<dbReference type="CDD" id="cd15039">
    <property type="entry name" value="7tmB3_Methuselah-like"/>
    <property type="match status" value="1"/>
</dbReference>
<comment type="caution">
    <text evidence="8">The sequence shown here is derived from an EMBL/GenBank/DDBJ whole genome shotgun (WGS) entry which is preliminary data.</text>
</comment>
<feature type="transmembrane region" description="Helical" evidence="6">
    <location>
        <begin position="729"/>
        <end position="749"/>
    </location>
</feature>
<dbReference type="InterPro" id="IPR017981">
    <property type="entry name" value="GPCR_2-like_7TM"/>
</dbReference>
<reference evidence="8 9" key="1">
    <citation type="journal article" date="2023" name="Sci. Data">
        <title>Genome assembly of the Korean intertidal mud-creeper Batillaria attramentaria.</title>
        <authorList>
            <person name="Patra A.K."/>
            <person name="Ho P.T."/>
            <person name="Jun S."/>
            <person name="Lee S.J."/>
            <person name="Kim Y."/>
            <person name="Won Y.J."/>
        </authorList>
    </citation>
    <scope>NUCLEOTIDE SEQUENCE [LARGE SCALE GENOMIC DNA]</scope>
    <source>
        <strain evidence="8">Wonlab-2016</strain>
    </source>
</reference>
<keyword evidence="2 6" id="KW-0812">Transmembrane</keyword>
<evidence type="ECO:0000256" key="6">
    <source>
        <dbReference type="SAM" id="Phobius"/>
    </source>
</evidence>
<feature type="transmembrane region" description="Helical" evidence="6">
    <location>
        <begin position="761"/>
        <end position="779"/>
    </location>
</feature>
<evidence type="ECO:0000256" key="4">
    <source>
        <dbReference type="ARBA" id="ARBA00023136"/>
    </source>
</evidence>
<keyword evidence="4 6" id="KW-0472">Membrane</keyword>
<feature type="region of interest" description="Disordered" evidence="5">
    <location>
        <begin position="993"/>
        <end position="1015"/>
    </location>
</feature>
<dbReference type="AlphaFoldDB" id="A0ABD0JJ47"/>
<feature type="compositionally biased region" description="Polar residues" evidence="5">
    <location>
        <begin position="115"/>
        <end position="131"/>
    </location>
</feature>
<evidence type="ECO:0000256" key="3">
    <source>
        <dbReference type="ARBA" id="ARBA00022989"/>
    </source>
</evidence>
<dbReference type="GO" id="GO:0016020">
    <property type="term" value="C:membrane"/>
    <property type="evidence" value="ECO:0007669"/>
    <property type="project" value="UniProtKB-SubCell"/>
</dbReference>
<feature type="non-terminal residue" evidence="8">
    <location>
        <position position="1"/>
    </location>
</feature>
<feature type="domain" description="G-protein coupled receptors family 2 profile 2" evidence="7">
    <location>
        <begin position="727"/>
        <end position="977"/>
    </location>
</feature>
<evidence type="ECO:0000256" key="5">
    <source>
        <dbReference type="SAM" id="MobiDB-lite"/>
    </source>
</evidence>
<dbReference type="PANTHER" id="PTHR45902">
    <property type="entry name" value="LATROPHILIN RECEPTOR-LIKE PROTEIN A"/>
    <property type="match status" value="1"/>
</dbReference>
<protein>
    <recommendedName>
        <fullName evidence="7">G-protein coupled receptors family 2 profile 2 domain-containing protein</fullName>
    </recommendedName>
</protein>
<evidence type="ECO:0000256" key="1">
    <source>
        <dbReference type="ARBA" id="ARBA00004141"/>
    </source>
</evidence>
<feature type="region of interest" description="Disordered" evidence="5">
    <location>
        <begin position="100"/>
        <end position="133"/>
    </location>
</feature>
<proteinExistence type="predicted"/>
<keyword evidence="3 6" id="KW-1133">Transmembrane helix</keyword>
<dbReference type="Proteomes" id="UP001519460">
    <property type="component" value="Unassembled WGS sequence"/>
</dbReference>
<dbReference type="Gene3D" id="1.20.1070.10">
    <property type="entry name" value="Rhodopsin 7-helix transmembrane proteins"/>
    <property type="match status" value="1"/>
</dbReference>
<feature type="compositionally biased region" description="Low complexity" evidence="5">
    <location>
        <begin position="1000"/>
        <end position="1015"/>
    </location>
</feature>
<feature type="transmembrane region" description="Helical" evidence="6">
    <location>
        <begin position="841"/>
        <end position="860"/>
    </location>
</feature>
<gene>
    <name evidence="8" type="ORF">BaRGS_00033767</name>
</gene>
<comment type="subcellular location">
    <subcellularLocation>
        <location evidence="1">Membrane</location>
        <topology evidence="1">Multi-pass membrane protein</topology>
    </subcellularLocation>
</comment>
<evidence type="ECO:0000313" key="9">
    <source>
        <dbReference type="Proteomes" id="UP001519460"/>
    </source>
</evidence>
<feature type="transmembrane region" description="Helical" evidence="6">
    <location>
        <begin position="799"/>
        <end position="820"/>
    </location>
</feature>
<dbReference type="InterPro" id="IPR053231">
    <property type="entry name" value="GPCR_LN-TM7"/>
</dbReference>